<dbReference type="InterPro" id="IPR024074">
    <property type="entry name" value="AS_cat/multimer_dom_body"/>
</dbReference>
<dbReference type="GO" id="GO:0005524">
    <property type="term" value="F:ATP binding"/>
    <property type="evidence" value="ECO:0007669"/>
    <property type="project" value="UniProtKB-UniRule"/>
</dbReference>
<dbReference type="Gene3D" id="1.20.5.470">
    <property type="entry name" value="Single helix bin"/>
    <property type="match status" value="1"/>
</dbReference>
<feature type="binding site" evidence="9">
    <location>
        <position position="126"/>
    </location>
    <ligand>
        <name>L-aspartate</name>
        <dbReference type="ChEBI" id="CHEBI:29991"/>
    </ligand>
</feature>
<dbReference type="Pfam" id="PF00764">
    <property type="entry name" value="Arginosuc_synth"/>
    <property type="match status" value="1"/>
</dbReference>
<evidence type="ECO:0000313" key="12">
    <source>
        <dbReference type="EMBL" id="MBJ7608887.1"/>
    </source>
</evidence>
<comment type="caution">
    <text evidence="9">Lacks conserved residue(s) required for the propagation of feature annotation.</text>
</comment>
<keyword evidence="4 9" id="KW-0055">Arginine biosynthesis</keyword>
<evidence type="ECO:0000256" key="5">
    <source>
        <dbReference type="ARBA" id="ARBA00022598"/>
    </source>
</evidence>
<dbReference type="PROSITE" id="PS00564">
    <property type="entry name" value="ARGININOSUCCIN_SYN_1"/>
    <property type="match status" value="1"/>
</dbReference>
<keyword evidence="8 9" id="KW-0067">ATP-binding</keyword>
<feature type="domain" description="Arginosuccinate synthase-like N-terminal" evidence="10">
    <location>
        <begin position="6"/>
        <end position="166"/>
    </location>
</feature>
<dbReference type="HAMAP" id="MF_00005">
    <property type="entry name" value="Arg_succ_synth_type1"/>
    <property type="match status" value="1"/>
</dbReference>
<dbReference type="SUPFAM" id="SSF69864">
    <property type="entry name" value="Argininosuccinate synthetase, C-terminal domain"/>
    <property type="match status" value="1"/>
</dbReference>
<feature type="binding site" evidence="9">
    <location>
        <position position="119"/>
    </location>
    <ligand>
        <name>ATP</name>
        <dbReference type="ChEBI" id="CHEBI:30616"/>
    </ligand>
</feature>
<evidence type="ECO:0000259" key="10">
    <source>
        <dbReference type="Pfam" id="PF00764"/>
    </source>
</evidence>
<dbReference type="AlphaFoldDB" id="A0A934N9C3"/>
<evidence type="ECO:0000256" key="2">
    <source>
        <dbReference type="ARBA" id="ARBA00011881"/>
    </source>
</evidence>
<dbReference type="InterPro" id="IPR048268">
    <property type="entry name" value="Arginosuc_syn_C"/>
</dbReference>
<feature type="binding site" evidence="9">
    <location>
        <position position="37"/>
    </location>
    <ligand>
        <name>ATP</name>
        <dbReference type="ChEBI" id="CHEBI:30616"/>
    </ligand>
</feature>
<gene>
    <name evidence="9" type="primary">argG</name>
    <name evidence="12" type="ORF">JF887_05590</name>
</gene>
<dbReference type="InterPro" id="IPR001518">
    <property type="entry name" value="Arginosuc_synth"/>
</dbReference>
<feature type="binding site" evidence="9">
    <location>
        <position position="125"/>
    </location>
    <ligand>
        <name>L-aspartate</name>
        <dbReference type="ChEBI" id="CHEBI:29991"/>
    </ligand>
</feature>
<dbReference type="SUPFAM" id="SSF52402">
    <property type="entry name" value="Adenine nucleotide alpha hydrolases-like"/>
    <property type="match status" value="1"/>
</dbReference>
<keyword evidence="5 9" id="KW-0436">Ligase</keyword>
<evidence type="ECO:0000259" key="11">
    <source>
        <dbReference type="Pfam" id="PF20979"/>
    </source>
</evidence>
<proteinExistence type="inferred from homology"/>
<feature type="binding site" evidence="9">
    <location>
        <position position="129"/>
    </location>
    <ligand>
        <name>L-citrulline</name>
        <dbReference type="ChEBI" id="CHEBI:57743"/>
    </ligand>
</feature>
<dbReference type="InterPro" id="IPR048267">
    <property type="entry name" value="Arginosuc_syn_N"/>
</dbReference>
<dbReference type="InterPro" id="IPR018223">
    <property type="entry name" value="Arginosuc_synth_CS"/>
</dbReference>
<comment type="subunit">
    <text evidence="2 9">Homotetramer.</text>
</comment>
<dbReference type="NCBIfam" id="NF001770">
    <property type="entry name" value="PRK00509.1"/>
    <property type="match status" value="1"/>
</dbReference>
<feature type="binding site" evidence="9">
    <location>
        <position position="125"/>
    </location>
    <ligand>
        <name>L-citrulline</name>
        <dbReference type="ChEBI" id="CHEBI:57743"/>
    </ligand>
</feature>
<evidence type="ECO:0000256" key="6">
    <source>
        <dbReference type="ARBA" id="ARBA00022605"/>
    </source>
</evidence>
<evidence type="ECO:0000256" key="9">
    <source>
        <dbReference type="HAMAP-Rule" id="MF_00005"/>
    </source>
</evidence>
<comment type="caution">
    <text evidence="12">The sequence shown here is derived from an EMBL/GenBank/DDBJ whole genome shotgun (WGS) entry which is preliminary data.</text>
</comment>
<organism evidence="12 13">
    <name type="scientific">Candidatus Amunia macphersoniae</name>
    <dbReference type="NCBI Taxonomy" id="3127014"/>
    <lineage>
        <taxon>Bacteria</taxon>
        <taxon>Bacillati</taxon>
        <taxon>Candidatus Dormiibacterota</taxon>
        <taxon>Candidatus Dormibacteria</taxon>
        <taxon>Candidatus Aeolococcales</taxon>
        <taxon>Candidatus Aeolococcaceae</taxon>
        <taxon>Candidatus Amunia</taxon>
    </lineage>
</organism>
<feature type="binding site" evidence="9">
    <location>
        <position position="121"/>
    </location>
    <ligand>
        <name>L-aspartate</name>
        <dbReference type="ChEBI" id="CHEBI:29991"/>
    </ligand>
</feature>
<dbReference type="GO" id="GO:0000050">
    <property type="term" value="P:urea cycle"/>
    <property type="evidence" value="ECO:0007669"/>
    <property type="project" value="TreeGrafter"/>
</dbReference>
<dbReference type="InterPro" id="IPR014729">
    <property type="entry name" value="Rossmann-like_a/b/a_fold"/>
</dbReference>
<comment type="pathway">
    <text evidence="1 9">Amino-acid biosynthesis; L-arginine biosynthesis; L-arginine from L-ornithine and carbamoyl phosphate: step 2/3.</text>
</comment>
<feature type="binding site" evidence="9">
    <location>
        <position position="177"/>
    </location>
    <ligand>
        <name>L-citrulline</name>
        <dbReference type="ChEBI" id="CHEBI:57743"/>
    </ligand>
</feature>
<evidence type="ECO:0000256" key="3">
    <source>
        <dbReference type="ARBA" id="ARBA00012286"/>
    </source>
</evidence>
<dbReference type="FunFam" id="3.40.50.620:FF:000019">
    <property type="entry name" value="Argininosuccinate synthase"/>
    <property type="match status" value="1"/>
</dbReference>
<evidence type="ECO:0000256" key="1">
    <source>
        <dbReference type="ARBA" id="ARBA00004967"/>
    </source>
</evidence>
<keyword evidence="7 9" id="KW-0547">Nucleotide-binding</keyword>
<feature type="binding site" evidence="9">
    <location>
        <position position="186"/>
    </location>
    <ligand>
        <name>L-citrulline</name>
        <dbReference type="ChEBI" id="CHEBI:57743"/>
    </ligand>
</feature>
<evidence type="ECO:0000313" key="13">
    <source>
        <dbReference type="Proteomes" id="UP000614410"/>
    </source>
</evidence>
<feature type="binding site" evidence="9">
    <location>
        <position position="262"/>
    </location>
    <ligand>
        <name>L-citrulline</name>
        <dbReference type="ChEBI" id="CHEBI:57743"/>
    </ligand>
</feature>
<dbReference type="FunFam" id="3.90.1260.10:FF:000007">
    <property type="entry name" value="Argininosuccinate synthase"/>
    <property type="match status" value="1"/>
</dbReference>
<accession>A0A934N9C3</accession>
<comment type="subcellular location">
    <subcellularLocation>
        <location evidence="9">Cytoplasm</location>
    </subcellularLocation>
</comment>
<feature type="domain" description="Arginosuccinate synthase C-terminal" evidence="11">
    <location>
        <begin position="176"/>
        <end position="393"/>
    </location>
</feature>
<comment type="catalytic activity">
    <reaction evidence="9">
        <text>L-citrulline + L-aspartate + ATP = 2-(N(omega)-L-arginino)succinate + AMP + diphosphate + H(+)</text>
        <dbReference type="Rhea" id="RHEA:10932"/>
        <dbReference type="ChEBI" id="CHEBI:15378"/>
        <dbReference type="ChEBI" id="CHEBI:29991"/>
        <dbReference type="ChEBI" id="CHEBI:30616"/>
        <dbReference type="ChEBI" id="CHEBI:33019"/>
        <dbReference type="ChEBI" id="CHEBI:57472"/>
        <dbReference type="ChEBI" id="CHEBI:57743"/>
        <dbReference type="ChEBI" id="CHEBI:456215"/>
        <dbReference type="EC" id="6.3.4.5"/>
    </reaction>
</comment>
<dbReference type="NCBIfam" id="TIGR00032">
    <property type="entry name" value="argG"/>
    <property type="match status" value="1"/>
</dbReference>
<name>A0A934N9C3_9BACT</name>
<dbReference type="GO" id="GO:0005737">
    <property type="term" value="C:cytoplasm"/>
    <property type="evidence" value="ECO:0007669"/>
    <property type="project" value="UniProtKB-SubCell"/>
</dbReference>
<protein>
    <recommendedName>
        <fullName evidence="3 9">Argininosuccinate synthase</fullName>
        <ecNumber evidence="3 9">6.3.4.5</ecNumber>
    </recommendedName>
    <alternativeName>
        <fullName evidence="9">Citrulline--aspartate ligase</fullName>
    </alternativeName>
</protein>
<comment type="similarity">
    <text evidence="9">Belongs to the argininosuccinate synthase family. Type 1 subfamily.</text>
</comment>
<dbReference type="EC" id="6.3.4.5" evidence="3 9"/>
<dbReference type="GO" id="GO:0006526">
    <property type="term" value="P:L-arginine biosynthetic process"/>
    <property type="evidence" value="ECO:0007669"/>
    <property type="project" value="UniProtKB-UniRule"/>
</dbReference>
<evidence type="ECO:0000256" key="4">
    <source>
        <dbReference type="ARBA" id="ARBA00022571"/>
    </source>
</evidence>
<dbReference type="EMBL" id="JAEKNN010000026">
    <property type="protein sequence ID" value="MBJ7608887.1"/>
    <property type="molecule type" value="Genomic_DNA"/>
</dbReference>
<dbReference type="InterPro" id="IPR023434">
    <property type="entry name" value="Arginosuc_synth_type_1_subfam"/>
</dbReference>
<evidence type="ECO:0000256" key="8">
    <source>
        <dbReference type="ARBA" id="ARBA00022840"/>
    </source>
</evidence>
<keyword evidence="6 9" id="KW-0028">Amino-acid biosynthesis</keyword>
<dbReference type="GO" id="GO:0000053">
    <property type="term" value="P:argininosuccinate metabolic process"/>
    <property type="evidence" value="ECO:0007669"/>
    <property type="project" value="TreeGrafter"/>
</dbReference>
<reference evidence="12 13" key="1">
    <citation type="submission" date="2020-10" db="EMBL/GenBank/DDBJ databases">
        <title>Ca. Dormibacterota MAGs.</title>
        <authorList>
            <person name="Montgomery K."/>
        </authorList>
    </citation>
    <scope>NUCLEOTIDE SEQUENCE [LARGE SCALE GENOMIC DNA]</scope>
    <source>
        <strain evidence="12">Mitchell_Peninsula_5</strain>
    </source>
</reference>
<feature type="binding site" evidence="9">
    <location>
        <begin position="10"/>
        <end position="18"/>
    </location>
    <ligand>
        <name>ATP</name>
        <dbReference type="ChEBI" id="CHEBI:30616"/>
    </ligand>
</feature>
<feature type="binding site" evidence="9">
    <location>
        <position position="89"/>
    </location>
    <ligand>
        <name>L-citrulline</name>
        <dbReference type="ChEBI" id="CHEBI:57743"/>
    </ligand>
</feature>
<dbReference type="PANTHER" id="PTHR11587:SF2">
    <property type="entry name" value="ARGININOSUCCINATE SYNTHASE"/>
    <property type="match status" value="1"/>
</dbReference>
<dbReference type="Pfam" id="PF20979">
    <property type="entry name" value="Arginosuc_syn_C"/>
    <property type="match status" value="1"/>
</dbReference>
<dbReference type="Gene3D" id="3.90.1260.10">
    <property type="entry name" value="Argininosuccinate synthetase, chain A, domain 2"/>
    <property type="match status" value="1"/>
</dbReference>
<sequence>MSARRRVVLAYSGGLDTSVAVRWLQEEMDFDVVTLTADLGGEGRDAATISDRALRTGAIAAHVVDARRVFVENFVFPTLAAGALYEGAYPLATALARPLIAKLLVDVAREEGADAVAHGCTGKGNDQVRFDVATAALAPELEVVAPVRDWDMGRPQEIAYANAHGIDVPVTAESPYSVDANLWGRSVECGPLEDPWTEPPEEVYEWTAHPATSDPKGEELIIRFEHGEPVSIDGQAVLAEDLVLRLNSIAGRNGVGRIDHVENRLVGIKSREVYEAPAAVVLHAAHDALETVALPRDVAHLKRQLANEWARLVYDGLWFGALRTALAAFVLATQQHVTGEVRVRCRRGTVTIVGRRAQQSLYSNALATYDRAGDTFDHAAARGFIELFGLSLRTQARVQGALEDLQPLSLPRQVRRAS</sequence>
<dbReference type="PANTHER" id="PTHR11587">
    <property type="entry name" value="ARGININOSUCCINATE SYNTHASE"/>
    <property type="match status" value="1"/>
</dbReference>
<dbReference type="Proteomes" id="UP000614410">
    <property type="component" value="Unassembled WGS sequence"/>
</dbReference>
<dbReference type="PROSITE" id="PS00565">
    <property type="entry name" value="ARGININOSUCCIN_SYN_2"/>
    <property type="match status" value="1"/>
</dbReference>
<dbReference type="GO" id="GO:0004055">
    <property type="term" value="F:argininosuccinate synthase activity"/>
    <property type="evidence" value="ECO:0007669"/>
    <property type="project" value="UniProtKB-UniRule"/>
</dbReference>
<feature type="binding site" evidence="9">
    <location>
        <position position="274"/>
    </location>
    <ligand>
        <name>L-citrulline</name>
        <dbReference type="ChEBI" id="CHEBI:57743"/>
    </ligand>
</feature>
<dbReference type="Gene3D" id="3.40.50.620">
    <property type="entry name" value="HUPs"/>
    <property type="match status" value="1"/>
</dbReference>
<evidence type="ECO:0000256" key="7">
    <source>
        <dbReference type="ARBA" id="ARBA00022741"/>
    </source>
</evidence>
<keyword evidence="9" id="KW-0963">Cytoplasm</keyword>
<dbReference type="CDD" id="cd01999">
    <property type="entry name" value="ASS"/>
    <property type="match status" value="1"/>
</dbReference>